<dbReference type="NCBIfam" id="TIGR01783">
    <property type="entry name" value="TonB-siderophor"/>
    <property type="match status" value="1"/>
</dbReference>
<dbReference type="InterPro" id="IPR010105">
    <property type="entry name" value="TonB_sidphr_rcpt"/>
</dbReference>
<keyword evidence="5 12" id="KW-0812">Transmembrane</keyword>
<evidence type="ECO:0000256" key="9">
    <source>
        <dbReference type="ARBA" id="ARBA00023136"/>
    </source>
</evidence>
<dbReference type="InterPro" id="IPR012910">
    <property type="entry name" value="Plug_dom"/>
</dbReference>
<dbReference type="AlphaFoldDB" id="A0A0H2M5M6"/>
<dbReference type="GO" id="GO:0015344">
    <property type="term" value="F:siderophore uptake transmembrane transporter activity"/>
    <property type="evidence" value="ECO:0007669"/>
    <property type="project" value="TreeGrafter"/>
</dbReference>
<dbReference type="FunFam" id="2.40.170.20:FF:000005">
    <property type="entry name" value="TonB-dependent siderophore receptor"/>
    <property type="match status" value="1"/>
</dbReference>
<evidence type="ECO:0000256" key="12">
    <source>
        <dbReference type="PROSITE-ProRule" id="PRU01360"/>
    </source>
</evidence>
<keyword evidence="10 17" id="KW-0675">Receptor</keyword>
<evidence type="ECO:0000256" key="5">
    <source>
        <dbReference type="ARBA" id="ARBA00022692"/>
    </source>
</evidence>
<dbReference type="Pfam" id="PF00593">
    <property type="entry name" value="TonB_dep_Rec_b-barrel"/>
    <property type="match status" value="1"/>
</dbReference>
<gene>
    <name evidence="17" type="primary">fhuA3</name>
    <name evidence="17" type="ORF">VPARA_14960</name>
</gene>
<evidence type="ECO:0000313" key="18">
    <source>
        <dbReference type="Proteomes" id="UP000035170"/>
    </source>
</evidence>
<dbReference type="Gene3D" id="2.170.130.10">
    <property type="entry name" value="TonB-dependent receptor, plug domain"/>
    <property type="match status" value="1"/>
</dbReference>
<feature type="signal peptide" evidence="14">
    <location>
        <begin position="1"/>
        <end position="27"/>
    </location>
</feature>
<dbReference type="PANTHER" id="PTHR32552">
    <property type="entry name" value="FERRICHROME IRON RECEPTOR-RELATED"/>
    <property type="match status" value="1"/>
</dbReference>
<evidence type="ECO:0000256" key="14">
    <source>
        <dbReference type="SAM" id="SignalP"/>
    </source>
</evidence>
<dbReference type="InterPro" id="IPR000531">
    <property type="entry name" value="Beta-barrel_TonB"/>
</dbReference>
<evidence type="ECO:0000313" key="17">
    <source>
        <dbReference type="EMBL" id="KLN57416.1"/>
    </source>
</evidence>
<evidence type="ECO:0000256" key="7">
    <source>
        <dbReference type="ARBA" id="ARBA00023065"/>
    </source>
</evidence>
<evidence type="ECO:0000256" key="6">
    <source>
        <dbReference type="ARBA" id="ARBA00022729"/>
    </source>
</evidence>
<evidence type="ECO:0000256" key="4">
    <source>
        <dbReference type="ARBA" id="ARBA00022452"/>
    </source>
</evidence>
<dbReference type="EMBL" id="JZWI01000007">
    <property type="protein sequence ID" value="KLN57416.1"/>
    <property type="molecule type" value="Genomic_DNA"/>
</dbReference>
<dbReference type="SUPFAM" id="SSF56935">
    <property type="entry name" value="Porins"/>
    <property type="match status" value="1"/>
</dbReference>
<dbReference type="InterPro" id="IPR037066">
    <property type="entry name" value="Plug_dom_sf"/>
</dbReference>
<dbReference type="PATRIC" id="fig|34073.19.peg.1525"/>
<dbReference type="PROSITE" id="PS52016">
    <property type="entry name" value="TONB_DEPENDENT_REC_3"/>
    <property type="match status" value="1"/>
</dbReference>
<comment type="caution">
    <text evidence="17">The sequence shown here is derived from an EMBL/GenBank/DDBJ whole genome shotgun (WGS) entry which is preliminary data.</text>
</comment>
<dbReference type="FunFam" id="2.170.130.10:FF:000001">
    <property type="entry name" value="Catecholate siderophore TonB-dependent receptor"/>
    <property type="match status" value="1"/>
</dbReference>
<proteinExistence type="inferred from homology"/>
<reference evidence="17 18" key="1">
    <citation type="submission" date="2015-03" db="EMBL/GenBank/DDBJ databases">
        <title>Genome sequence of Variovorax paradoxus TBEA6.</title>
        <authorList>
            <person name="Poehlein A."/>
            <person name="Schuldes J."/>
            <person name="Wuebbeler J.H."/>
            <person name="Hiessl S."/>
            <person name="Steinbuechel A."/>
            <person name="Daniel R."/>
        </authorList>
    </citation>
    <scope>NUCLEOTIDE SEQUENCE [LARGE SCALE GENOMIC DNA]</scope>
    <source>
        <strain evidence="17 18">TBEA6</strain>
    </source>
</reference>
<comment type="similarity">
    <text evidence="2 12 13">Belongs to the TonB-dependent receptor family.</text>
</comment>
<evidence type="ECO:0000256" key="13">
    <source>
        <dbReference type="RuleBase" id="RU003357"/>
    </source>
</evidence>
<feature type="chain" id="PRO_5002596969" evidence="14">
    <location>
        <begin position="28"/>
        <end position="705"/>
    </location>
</feature>
<dbReference type="GO" id="GO:0009279">
    <property type="term" value="C:cell outer membrane"/>
    <property type="evidence" value="ECO:0007669"/>
    <property type="project" value="UniProtKB-SubCell"/>
</dbReference>
<accession>A0A0H2M5M6</accession>
<keyword evidence="18" id="KW-1185">Reference proteome</keyword>
<keyword evidence="3 12" id="KW-0813">Transport</keyword>
<protein>
    <submittedName>
        <fullName evidence="17">Ferrichrome-iron receptor</fullName>
    </submittedName>
</protein>
<keyword evidence="9 12" id="KW-0472">Membrane</keyword>
<evidence type="ECO:0000256" key="3">
    <source>
        <dbReference type="ARBA" id="ARBA00022448"/>
    </source>
</evidence>
<dbReference type="Pfam" id="PF07715">
    <property type="entry name" value="Plug"/>
    <property type="match status" value="1"/>
</dbReference>
<comment type="subcellular location">
    <subcellularLocation>
        <location evidence="1 12">Cell outer membrane</location>
        <topology evidence="1 12">Multi-pass membrane protein</topology>
    </subcellularLocation>
</comment>
<keyword evidence="8 13" id="KW-0798">TonB box</keyword>
<keyword evidence="4 12" id="KW-1134">Transmembrane beta strand</keyword>
<evidence type="ECO:0000256" key="2">
    <source>
        <dbReference type="ARBA" id="ARBA00009810"/>
    </source>
</evidence>
<organism evidence="17 18">
    <name type="scientific">Variovorax paradoxus</name>
    <dbReference type="NCBI Taxonomy" id="34073"/>
    <lineage>
        <taxon>Bacteria</taxon>
        <taxon>Pseudomonadati</taxon>
        <taxon>Pseudomonadota</taxon>
        <taxon>Betaproteobacteria</taxon>
        <taxon>Burkholderiales</taxon>
        <taxon>Comamonadaceae</taxon>
        <taxon>Variovorax</taxon>
    </lineage>
</organism>
<feature type="domain" description="TonB-dependent receptor plug" evidence="16">
    <location>
        <begin position="63"/>
        <end position="165"/>
    </location>
</feature>
<dbReference type="PANTHER" id="PTHR32552:SF90">
    <property type="entry name" value="METAL-PSEUDOPALINE RECEPTOR CNTO"/>
    <property type="match status" value="1"/>
</dbReference>
<dbReference type="RefSeq" id="WP_047783946.1">
    <property type="nucleotide sequence ID" value="NZ_JZWI01000007.1"/>
</dbReference>
<dbReference type="GO" id="GO:0038023">
    <property type="term" value="F:signaling receptor activity"/>
    <property type="evidence" value="ECO:0007669"/>
    <property type="project" value="InterPro"/>
</dbReference>
<evidence type="ECO:0000259" key="16">
    <source>
        <dbReference type="Pfam" id="PF07715"/>
    </source>
</evidence>
<dbReference type="InterPro" id="IPR039426">
    <property type="entry name" value="TonB-dep_rcpt-like"/>
</dbReference>
<evidence type="ECO:0000259" key="15">
    <source>
        <dbReference type="Pfam" id="PF00593"/>
    </source>
</evidence>
<keyword evidence="6 14" id="KW-0732">Signal</keyword>
<dbReference type="CDD" id="cd01347">
    <property type="entry name" value="ligand_gated_channel"/>
    <property type="match status" value="1"/>
</dbReference>
<dbReference type="Proteomes" id="UP000035170">
    <property type="component" value="Unassembled WGS sequence"/>
</dbReference>
<keyword evidence="7" id="KW-0406">Ion transport</keyword>
<evidence type="ECO:0000256" key="10">
    <source>
        <dbReference type="ARBA" id="ARBA00023170"/>
    </source>
</evidence>
<sequence>MSYNPRHFRRALVPTAVFLACAPAAWAQNTDPKALETVEITGAKQPYRNLTATGATKTDALIRDLPQSVRVLGADVLQDAGVTNLAQALDLSSGISRQSNLGGLWDSYAIRGFTGDPNFGSDYLVNGFNYSRGYNGVRDAINTNSVEVLKGPASALYGRGEPGGTVNITTKKPLFQPSRTVGLSAGSFGTYRATADLTGPINENVAYRLTAAYEKGDSFRDHTQSERTMISPSFIWRLSEDTTLSYELEMSQQKATFDRGVPFVRGRAAVPVSAFYGEPNDGLHTTKTVGNQLFLQHYINDDWSFQSGLSFRESSIEGVSTEARFLRSDNQTLARQRRTRDNNASDLSGRAEVLGKLRGLGVTHNVLFGVDAYRFHDRRLQYRTASAADIDIYNPVYGRAAAAMTLNTDQKEAQRAYGLYLQDQIDLTKEWKLLGGVRYDRYNQSLSNFRTKSLTEQSLSSVSPRIGLVYQPSKTVSFYATAAGSFRPNSGVSINATAFPAEKGKSYEAGVKLDSPDGKVSSTIALYSITKNNVLTPDPRDPNNYSVAVGEQKSKGLEFDVSGEIYPSYRLSAAYAFTDSKVTKDSSTGYSLQGRQVANVPRNSANVMLVKTFGVNGAPASIGAGIQYVGERQGAVAPASAAEEFKLPAYTTVKVISSYEPSKQWRVSLDIDNLFNRKFYVSSYSNVWVYPGTKRRITLTAQYKF</sequence>
<keyword evidence="11 12" id="KW-0998">Cell outer membrane</keyword>
<feature type="domain" description="TonB-dependent receptor-like beta-barrel" evidence="15">
    <location>
        <begin position="236"/>
        <end position="674"/>
    </location>
</feature>
<dbReference type="Gene3D" id="2.40.170.20">
    <property type="entry name" value="TonB-dependent receptor, beta-barrel domain"/>
    <property type="match status" value="1"/>
</dbReference>
<name>A0A0H2M5M6_VARPD</name>
<evidence type="ECO:0000256" key="11">
    <source>
        <dbReference type="ARBA" id="ARBA00023237"/>
    </source>
</evidence>
<evidence type="ECO:0000256" key="1">
    <source>
        <dbReference type="ARBA" id="ARBA00004571"/>
    </source>
</evidence>
<dbReference type="PROSITE" id="PS51257">
    <property type="entry name" value="PROKAR_LIPOPROTEIN"/>
    <property type="match status" value="1"/>
</dbReference>
<evidence type="ECO:0000256" key="8">
    <source>
        <dbReference type="ARBA" id="ARBA00023077"/>
    </source>
</evidence>
<dbReference type="InterPro" id="IPR036942">
    <property type="entry name" value="Beta-barrel_TonB_sf"/>
</dbReference>
<dbReference type="GO" id="GO:0015891">
    <property type="term" value="P:siderophore transport"/>
    <property type="evidence" value="ECO:0007669"/>
    <property type="project" value="InterPro"/>
</dbReference>